<dbReference type="Pfam" id="PF21114">
    <property type="entry name" value="DDR1-2_DS-like"/>
    <property type="match status" value="1"/>
</dbReference>
<dbReference type="GO" id="GO:0043235">
    <property type="term" value="C:receptor complex"/>
    <property type="evidence" value="ECO:0007669"/>
    <property type="project" value="TreeGrafter"/>
</dbReference>
<keyword evidence="5 9" id="KW-0472">Membrane</keyword>
<dbReference type="GO" id="GO:0003676">
    <property type="term" value="F:nucleic acid binding"/>
    <property type="evidence" value="ECO:0007669"/>
    <property type="project" value="InterPro"/>
</dbReference>
<keyword evidence="7" id="KW-0325">Glycoprotein</keyword>
<dbReference type="PANTHER" id="PTHR24416:SF580">
    <property type="entry name" value="DISCOIDIN DOMAIN RECEPTOR, ISOFORM F"/>
    <property type="match status" value="1"/>
</dbReference>
<dbReference type="Proteomes" id="UP000719412">
    <property type="component" value="Unassembled WGS sequence"/>
</dbReference>
<sequence>MLYTPLSSSVSGLGDKVSLGGVISYSAPEGSEPSQGLYDSSYDGVRSNGELEGGLGRLVDGEFGADNFRLDIGYGKGNGWISWKNDSNLNGYVELTFEFDQIRNFSEVHLFTNNFFSRNVQVFSKAKVMFSIGGRFYNGATLSYSYMPDRVLENARNVSINLHQRLARFIKLRLFFADRWMMLSEVAFDSAICTEGFHESLHTSCIKITDDYVVSVPVAFNISEEESLDLSENELIISSAGGNSLDAFETIAARKEGDTYVEIIIGVLTAIMLLLLIVFVIILILNKRHKLQGSPTLLKNPFGVTINMKDLLMNLSSSNNAAASSHPTPVSQEAPGDPSSVSFEQYRSPLVGNYYTPNYATLRCSSTIEEPEEPPEVPPLPDSPTLHQSPISASSPQHYRSLQSTPAISPKSKMINLGNYFPRVATDPPNRKRYHTAPREKHRIPPPVVCWNIAPSMGHAYNCREAELVPIPRYSLRPLEKVGSCHAGEITLCETEGLEDIIPGVCRLVAVRTPSPERAKSDAATGSMESLREVRFLASLSDPNICKVLGVCTAEQPPWTVIEYGEMGDLAQYLQFLVNRNGTVRSSADQPVSVTTGASGGQATTTVGTGDRCDVSYRSRLGDTDAVEKSCTYLLEGNQLGITNTRQGRFADGDANFTVDNLIYMATQIASGMKYLETKHVVHKDLAARNCLVGRRYVVKVADVAMCKPQYRKDYAEIGGRPPAPIRWLPWESILLDRYSCSSSVWAFAVTLWEILSFACERPFSNLSNEKVIQNAEHMYYGGELQTCNRTSLRSNFLLRVEDTVFSRLRRNITSPRIIGANIMPFHQCCRSTQRWTMSQQLTYRAFINDSYIRAEGRSIIVLDETWYDSHDVLKKGITDGSSKCVLNTPPSRGKRIIILAAGSENGWVEGSLLLSAKNIKDCSADYHQDMDGALFEIIVMDNAKYHSRHLIKKPSQATRKDEILNFMASHNIAVPQKNTKKDLLEILKNHDIPQQYVVDETAKEKGHTVLRLPPYYCVLNPIELIWSSLKGRCQIAARIEGFKILSTKLQRMFDTARLKRGIRQSNVAPNLSAAVVELIRQEVKKIDSNLWRNCFRHVINVENSYLSPTMPELIINLAEDSDGDETLYFENSDSDEDC</sequence>
<evidence type="ECO:0000256" key="3">
    <source>
        <dbReference type="ARBA" id="ARBA00022729"/>
    </source>
</evidence>
<evidence type="ECO:0000256" key="5">
    <source>
        <dbReference type="ARBA" id="ARBA00023136"/>
    </source>
</evidence>
<dbReference type="GO" id="GO:0010976">
    <property type="term" value="P:positive regulation of neuron projection development"/>
    <property type="evidence" value="ECO:0007669"/>
    <property type="project" value="TreeGrafter"/>
</dbReference>
<organism evidence="11 12">
    <name type="scientific">Tenebrio molitor</name>
    <name type="common">Yellow mealworm beetle</name>
    <dbReference type="NCBI Taxonomy" id="7067"/>
    <lineage>
        <taxon>Eukaryota</taxon>
        <taxon>Metazoa</taxon>
        <taxon>Ecdysozoa</taxon>
        <taxon>Arthropoda</taxon>
        <taxon>Hexapoda</taxon>
        <taxon>Insecta</taxon>
        <taxon>Pterygota</taxon>
        <taxon>Neoptera</taxon>
        <taxon>Endopterygota</taxon>
        <taxon>Coleoptera</taxon>
        <taxon>Polyphaga</taxon>
        <taxon>Cucujiformia</taxon>
        <taxon>Tenebrionidae</taxon>
        <taxon>Tenebrio</taxon>
    </lineage>
</organism>
<proteinExistence type="predicted"/>
<dbReference type="Pfam" id="PF07714">
    <property type="entry name" value="PK_Tyr_Ser-Thr"/>
    <property type="match status" value="1"/>
</dbReference>
<dbReference type="InterPro" id="IPR038717">
    <property type="entry name" value="Tc1-like_DDE_dom"/>
</dbReference>
<dbReference type="InterPro" id="IPR036397">
    <property type="entry name" value="RNaseH_sf"/>
</dbReference>
<dbReference type="Pfam" id="PF13358">
    <property type="entry name" value="DDE_3"/>
    <property type="match status" value="1"/>
</dbReference>
<dbReference type="InterPro" id="IPR050122">
    <property type="entry name" value="RTK"/>
</dbReference>
<evidence type="ECO:0000256" key="1">
    <source>
        <dbReference type="ARBA" id="ARBA00004479"/>
    </source>
</evidence>
<dbReference type="GO" id="GO:0005886">
    <property type="term" value="C:plasma membrane"/>
    <property type="evidence" value="ECO:0007669"/>
    <property type="project" value="TreeGrafter"/>
</dbReference>
<evidence type="ECO:0000256" key="6">
    <source>
        <dbReference type="ARBA" id="ARBA00023157"/>
    </source>
</evidence>
<dbReference type="PROSITE" id="PS50011">
    <property type="entry name" value="PROTEIN_KINASE_DOM"/>
    <property type="match status" value="1"/>
</dbReference>
<keyword evidence="6" id="KW-1015">Disulfide bond</keyword>
<keyword evidence="3" id="KW-0732">Signal</keyword>
<dbReference type="EMBL" id="JABDTM020027489">
    <property type="protein sequence ID" value="KAH0810429.1"/>
    <property type="molecule type" value="Genomic_DNA"/>
</dbReference>
<dbReference type="Gene3D" id="3.30.200.20">
    <property type="entry name" value="Phosphorylase Kinase, domain 1"/>
    <property type="match status" value="1"/>
</dbReference>
<name>A0A8J6L3K0_TENMO</name>
<reference evidence="11" key="2">
    <citation type="submission" date="2021-08" db="EMBL/GenBank/DDBJ databases">
        <authorList>
            <person name="Eriksson T."/>
        </authorList>
    </citation>
    <scope>NUCLEOTIDE SEQUENCE</scope>
    <source>
        <strain evidence="11">Stoneville</strain>
        <tissue evidence="11">Whole head</tissue>
    </source>
</reference>
<keyword evidence="12" id="KW-1185">Reference proteome</keyword>
<feature type="region of interest" description="Disordered" evidence="8">
    <location>
        <begin position="319"/>
        <end position="342"/>
    </location>
</feature>
<evidence type="ECO:0000256" key="2">
    <source>
        <dbReference type="ARBA" id="ARBA00022692"/>
    </source>
</evidence>
<dbReference type="Gene3D" id="2.60.120.1190">
    <property type="match status" value="1"/>
</dbReference>
<dbReference type="GO" id="GO:0038062">
    <property type="term" value="F:protein tyrosine kinase collagen receptor activity"/>
    <property type="evidence" value="ECO:0007669"/>
    <property type="project" value="TreeGrafter"/>
</dbReference>
<dbReference type="InterPro" id="IPR001245">
    <property type="entry name" value="Ser-Thr/Tyr_kinase_cat_dom"/>
</dbReference>
<dbReference type="GO" id="GO:0051897">
    <property type="term" value="P:positive regulation of phosphatidylinositol 3-kinase/protein kinase B signal transduction"/>
    <property type="evidence" value="ECO:0007669"/>
    <property type="project" value="TreeGrafter"/>
</dbReference>
<dbReference type="AlphaFoldDB" id="A0A8J6L3K0"/>
<dbReference type="Gene3D" id="3.30.420.10">
    <property type="entry name" value="Ribonuclease H-like superfamily/Ribonuclease H"/>
    <property type="match status" value="1"/>
</dbReference>
<keyword evidence="4 9" id="KW-1133">Transmembrane helix</keyword>
<dbReference type="GO" id="GO:0005524">
    <property type="term" value="F:ATP binding"/>
    <property type="evidence" value="ECO:0007669"/>
    <property type="project" value="InterPro"/>
</dbReference>
<feature type="compositionally biased region" description="Polar residues" evidence="8">
    <location>
        <begin position="385"/>
        <end position="407"/>
    </location>
</feature>
<feature type="transmembrane region" description="Helical" evidence="9">
    <location>
        <begin position="263"/>
        <end position="285"/>
    </location>
</feature>
<evidence type="ECO:0000313" key="11">
    <source>
        <dbReference type="EMBL" id="KAH0810429.1"/>
    </source>
</evidence>
<dbReference type="Gene3D" id="1.10.510.10">
    <property type="entry name" value="Transferase(Phosphotransferase) domain 1"/>
    <property type="match status" value="1"/>
</dbReference>
<evidence type="ECO:0000256" key="4">
    <source>
        <dbReference type="ARBA" id="ARBA00022989"/>
    </source>
</evidence>
<feature type="domain" description="Protein kinase" evidence="10">
    <location>
        <begin position="476"/>
        <end position="909"/>
    </location>
</feature>
<accession>A0A8J6L3K0</accession>
<dbReference type="GO" id="GO:0005518">
    <property type="term" value="F:collagen binding"/>
    <property type="evidence" value="ECO:0007669"/>
    <property type="project" value="TreeGrafter"/>
</dbReference>
<keyword evidence="2 9" id="KW-0812">Transmembrane</keyword>
<dbReference type="InterPro" id="IPR008266">
    <property type="entry name" value="Tyr_kinase_AS"/>
</dbReference>
<evidence type="ECO:0000256" key="9">
    <source>
        <dbReference type="SAM" id="Phobius"/>
    </source>
</evidence>
<evidence type="ECO:0000256" key="7">
    <source>
        <dbReference type="ARBA" id="ARBA00023180"/>
    </source>
</evidence>
<evidence type="ECO:0000313" key="12">
    <source>
        <dbReference type="Proteomes" id="UP000719412"/>
    </source>
</evidence>
<dbReference type="InterPro" id="IPR000719">
    <property type="entry name" value="Prot_kinase_dom"/>
</dbReference>
<dbReference type="InterPro" id="IPR011009">
    <property type="entry name" value="Kinase-like_dom_sf"/>
</dbReference>
<reference evidence="11" key="1">
    <citation type="journal article" date="2020" name="J Insects Food Feed">
        <title>The yellow mealworm (Tenebrio molitor) genome: a resource for the emerging insects as food and feed industry.</title>
        <authorList>
            <person name="Eriksson T."/>
            <person name="Andere A."/>
            <person name="Kelstrup H."/>
            <person name="Emery V."/>
            <person name="Picard C."/>
        </authorList>
    </citation>
    <scope>NUCLEOTIDE SEQUENCE</scope>
    <source>
        <strain evidence="11">Stoneville</strain>
        <tissue evidence="11">Whole head</tissue>
    </source>
</reference>
<evidence type="ECO:0000256" key="8">
    <source>
        <dbReference type="SAM" id="MobiDB-lite"/>
    </source>
</evidence>
<gene>
    <name evidence="11" type="ORF">GEV33_012362</name>
</gene>
<dbReference type="InterPro" id="IPR048525">
    <property type="entry name" value="DDR1-2_DS-like"/>
</dbReference>
<comment type="subcellular location">
    <subcellularLocation>
        <location evidence="1">Membrane</location>
        <topology evidence="1">Single-pass type I membrane protein</topology>
    </subcellularLocation>
</comment>
<dbReference type="PROSITE" id="PS00109">
    <property type="entry name" value="PROTEIN_KINASE_TYR"/>
    <property type="match status" value="1"/>
</dbReference>
<comment type="caution">
    <text evidence="11">The sequence shown here is derived from an EMBL/GenBank/DDBJ whole genome shotgun (WGS) entry which is preliminary data.</text>
</comment>
<evidence type="ECO:0000259" key="10">
    <source>
        <dbReference type="PROSITE" id="PS50011"/>
    </source>
</evidence>
<dbReference type="PANTHER" id="PTHR24416">
    <property type="entry name" value="TYROSINE-PROTEIN KINASE RECEPTOR"/>
    <property type="match status" value="1"/>
</dbReference>
<dbReference type="SUPFAM" id="SSF56112">
    <property type="entry name" value="Protein kinase-like (PK-like)"/>
    <property type="match status" value="1"/>
</dbReference>
<protein>
    <recommendedName>
        <fullName evidence="10">Protein kinase domain-containing protein</fullName>
    </recommendedName>
</protein>
<feature type="region of interest" description="Disordered" evidence="8">
    <location>
        <begin position="368"/>
        <end position="413"/>
    </location>
</feature>